<proteinExistence type="predicted"/>
<dbReference type="STRING" id="53326.A0A016U743"/>
<comment type="caution">
    <text evidence="3">The sequence shown here is derived from an EMBL/GenBank/DDBJ whole genome shotgun (WGS) entry which is preliminary data.</text>
</comment>
<evidence type="ECO:0000256" key="2">
    <source>
        <dbReference type="SAM" id="MobiDB-lite"/>
    </source>
</evidence>
<name>A0A016U743_9BILA</name>
<organism evidence="3 4">
    <name type="scientific">Ancylostoma ceylanicum</name>
    <dbReference type="NCBI Taxonomy" id="53326"/>
    <lineage>
        <taxon>Eukaryota</taxon>
        <taxon>Metazoa</taxon>
        <taxon>Ecdysozoa</taxon>
        <taxon>Nematoda</taxon>
        <taxon>Chromadorea</taxon>
        <taxon>Rhabditida</taxon>
        <taxon>Rhabditina</taxon>
        <taxon>Rhabditomorpha</taxon>
        <taxon>Strongyloidea</taxon>
        <taxon>Ancylostomatidae</taxon>
        <taxon>Ancylostomatinae</taxon>
        <taxon>Ancylostoma</taxon>
    </lineage>
</organism>
<feature type="compositionally biased region" description="Polar residues" evidence="2">
    <location>
        <begin position="702"/>
        <end position="733"/>
    </location>
</feature>
<dbReference type="EMBL" id="JARK01001388">
    <property type="protein sequence ID" value="EYC11124.1"/>
    <property type="molecule type" value="Genomic_DNA"/>
</dbReference>
<dbReference type="AlphaFoldDB" id="A0A016U743"/>
<feature type="compositionally biased region" description="Basic and acidic residues" evidence="2">
    <location>
        <begin position="832"/>
        <end position="848"/>
    </location>
</feature>
<feature type="region of interest" description="Disordered" evidence="2">
    <location>
        <begin position="768"/>
        <end position="888"/>
    </location>
</feature>
<feature type="coiled-coil region" evidence="1">
    <location>
        <begin position="417"/>
        <end position="469"/>
    </location>
</feature>
<evidence type="ECO:0000256" key="1">
    <source>
        <dbReference type="SAM" id="Coils"/>
    </source>
</evidence>
<feature type="compositionally biased region" description="Basic residues" evidence="2">
    <location>
        <begin position="192"/>
        <end position="201"/>
    </location>
</feature>
<evidence type="ECO:0000313" key="4">
    <source>
        <dbReference type="Proteomes" id="UP000024635"/>
    </source>
</evidence>
<feature type="region of interest" description="Disordered" evidence="2">
    <location>
        <begin position="140"/>
        <end position="228"/>
    </location>
</feature>
<reference evidence="4" key="1">
    <citation type="journal article" date="2015" name="Nat. Genet.">
        <title>The genome and transcriptome of the zoonotic hookworm Ancylostoma ceylanicum identify infection-specific gene families.</title>
        <authorList>
            <person name="Schwarz E.M."/>
            <person name="Hu Y."/>
            <person name="Antoshechkin I."/>
            <person name="Miller M.M."/>
            <person name="Sternberg P.W."/>
            <person name="Aroian R.V."/>
        </authorList>
    </citation>
    <scope>NUCLEOTIDE SEQUENCE</scope>
    <source>
        <strain evidence="4">HY135</strain>
    </source>
</reference>
<feature type="coiled-coil region" evidence="1">
    <location>
        <begin position="23"/>
        <end position="50"/>
    </location>
</feature>
<feature type="compositionally biased region" description="Pro residues" evidence="2">
    <location>
        <begin position="854"/>
        <end position="868"/>
    </location>
</feature>
<protein>
    <submittedName>
        <fullName evidence="3">Uncharacterized protein</fullName>
    </submittedName>
</protein>
<feature type="coiled-coil region" evidence="1">
    <location>
        <begin position="338"/>
        <end position="372"/>
    </location>
</feature>
<dbReference type="OrthoDB" id="5804550at2759"/>
<sequence>MTAAPTGSGQPSTAGSYSVREILDRYESEEDEFLRELEDMRASLQNSEQEDEVVPQDPAPILSSRNSVEITWFPCILGVLCSLVDEIGSLRTENRRLKTRLAPPPSRSKNVVQRVSAIFDAHSNIFPRLRRSAHAEIRTGARERLTTPPRKDPLTTSSISTDFSQGSGHMRAPPLVEPELSESDVEDNYRKVERRNRRTAVRRCDMSMSECTSPSSASSSRDPSEAMTSSRSSFLELIGFRKRNVAVSATSLLPPAKPILKKRKRRVSEEEANGLYSNIENSNHRQRQAAKPPRPVSYYPIEDSDDSDNLRTKRKATSFLNVHNNYEHPDSLLRVDRETRLRHEKENLEAEIEELKMRNQRLVEQLREKSVQFSKLQFHAQKLDEQIEALSQRCALSAAMDKLTLDERVIRGSLTALEKVESRLRQFQNQVQSIKLDAANIQQKTLNNLAQERSAHQACLERLENLQRENFALMQSRYLESGCDDAVWQRKIDALPSYETLYSFTQNAVRKYSDLKWTLLDREREAGRAELDLIAAQSSLLVTHAQNERLRIKLGENRPRRPASFHGEDLMNRMAKRDMNFFLPFRLQGSRIENSRRIMNKKSIDCEKDLESEFLAMFGNGRNAPPSNTQEKPYATSRIEYMMREMSNNNKSRKVVPPPPYVRDKTRNSSSRPMSMVEVEEQRRLRRFEETRRSIKVVRQPSVDSYNQRSIDTGQMPTSSLQDLPFQSPTSTPMMIRKFPDKPPPQPRAYDQLPDIHRVERVRKLERGFSMDNHDRPYTDDVRRLKDERKREDMRGPSGDAERRPSRIQRSQPVHVTRIKPPSQLAAQRKVKTLEPRVESRLPERHPVMEILDPPRPLCSPPPCPPTSRLPKPDKKSWLDKIRSMKRT</sequence>
<gene>
    <name evidence="3" type="primary">Acey_s0052.g2236</name>
    <name evidence="3" type="synonym">Acey-ZK822.1</name>
    <name evidence="3" type="ORF">Y032_0052g2236</name>
</gene>
<dbReference type="Proteomes" id="UP000024635">
    <property type="component" value="Unassembled WGS sequence"/>
</dbReference>
<feature type="compositionally biased region" description="Low complexity" evidence="2">
    <location>
        <begin position="206"/>
        <end position="221"/>
    </location>
</feature>
<feature type="compositionally biased region" description="Basic and acidic residues" evidence="2">
    <location>
        <begin position="768"/>
        <end position="805"/>
    </location>
</feature>
<keyword evidence="1" id="KW-0175">Coiled coil</keyword>
<accession>A0A016U743</accession>
<feature type="compositionally biased region" description="Basic and acidic residues" evidence="2">
    <location>
        <begin position="140"/>
        <end position="153"/>
    </location>
</feature>
<evidence type="ECO:0000313" key="3">
    <source>
        <dbReference type="EMBL" id="EYC11124.1"/>
    </source>
</evidence>
<feature type="region of interest" description="Disordered" evidence="2">
    <location>
        <begin position="274"/>
        <end position="309"/>
    </location>
</feature>
<feature type="compositionally biased region" description="Polar residues" evidence="2">
    <location>
        <begin position="154"/>
        <end position="167"/>
    </location>
</feature>
<feature type="region of interest" description="Disordered" evidence="2">
    <location>
        <begin position="649"/>
        <end position="678"/>
    </location>
</feature>
<feature type="compositionally biased region" description="Basic and acidic residues" evidence="2">
    <location>
        <begin position="871"/>
        <end position="888"/>
    </location>
</feature>
<feature type="region of interest" description="Disordered" evidence="2">
    <location>
        <begin position="699"/>
        <end position="756"/>
    </location>
</feature>
<keyword evidence="4" id="KW-1185">Reference proteome</keyword>